<dbReference type="EMBL" id="ML119059">
    <property type="protein sequence ID" value="ROT36508.1"/>
    <property type="molecule type" value="Genomic_DNA"/>
</dbReference>
<accession>A0A3N2PPT0</accession>
<name>A0A3N2PPT0_SODAK</name>
<dbReference type="GeneID" id="39580982"/>
<gene>
    <name evidence="1" type="ORF">SODALDRAFT_335603</name>
</gene>
<organism evidence="1 2">
    <name type="scientific">Sodiomyces alkalinus (strain CBS 110278 / VKM F-3762 / F11)</name>
    <name type="common">Alkaliphilic filamentous fungus</name>
    <dbReference type="NCBI Taxonomy" id="1314773"/>
    <lineage>
        <taxon>Eukaryota</taxon>
        <taxon>Fungi</taxon>
        <taxon>Dikarya</taxon>
        <taxon>Ascomycota</taxon>
        <taxon>Pezizomycotina</taxon>
        <taxon>Sordariomycetes</taxon>
        <taxon>Hypocreomycetidae</taxon>
        <taxon>Glomerellales</taxon>
        <taxon>Plectosphaerellaceae</taxon>
        <taxon>Sodiomyces</taxon>
    </lineage>
</organism>
<keyword evidence="2" id="KW-1185">Reference proteome</keyword>
<evidence type="ECO:0000313" key="1">
    <source>
        <dbReference type="EMBL" id="ROT36508.1"/>
    </source>
</evidence>
<protein>
    <submittedName>
        <fullName evidence="1">Uncharacterized protein</fullName>
    </submittedName>
</protein>
<dbReference type="Proteomes" id="UP000272025">
    <property type="component" value="Unassembled WGS sequence"/>
</dbReference>
<sequence length="114" mass="12640">MTTWLPIPSTFPLLGLSHGTETSREPVKGIPEDAVLISIDFEKYEIFNRTSIDAAVCTQMGIAVLDSRLLRGRDDAIWLSSHATTPIQTYLFATGTPEYLRNASGIPFRRNGRS</sequence>
<reference evidence="1 2" key="1">
    <citation type="journal article" date="2018" name="Mol. Ecol.">
        <title>The obligate alkalophilic soda-lake fungus Sodiomyces alkalinus has shifted to a protein diet.</title>
        <authorList>
            <person name="Grum-Grzhimaylo A.A."/>
            <person name="Falkoski D.L."/>
            <person name="van den Heuvel J."/>
            <person name="Valero-Jimenez C.A."/>
            <person name="Min B."/>
            <person name="Choi I.G."/>
            <person name="Lipzen A."/>
            <person name="Daum C.G."/>
            <person name="Aanen D.K."/>
            <person name="Tsang A."/>
            <person name="Henrissat B."/>
            <person name="Bilanenko E.N."/>
            <person name="de Vries R.P."/>
            <person name="van Kan J.A.L."/>
            <person name="Grigoriev I.V."/>
            <person name="Debets A.J.M."/>
        </authorList>
    </citation>
    <scope>NUCLEOTIDE SEQUENCE [LARGE SCALE GENOMIC DNA]</scope>
    <source>
        <strain evidence="1 2">F11</strain>
    </source>
</reference>
<dbReference type="RefSeq" id="XP_028464314.1">
    <property type="nucleotide sequence ID" value="XM_028612504.1"/>
</dbReference>
<proteinExistence type="predicted"/>
<dbReference type="AlphaFoldDB" id="A0A3N2PPT0"/>
<evidence type="ECO:0000313" key="2">
    <source>
        <dbReference type="Proteomes" id="UP000272025"/>
    </source>
</evidence>